<dbReference type="SUPFAM" id="SSF110857">
    <property type="entry name" value="Gamma-glutamyl cyclotransferase-like"/>
    <property type="match status" value="1"/>
</dbReference>
<dbReference type="PANTHER" id="PTHR12935">
    <property type="entry name" value="GAMMA-GLUTAMYLCYCLOTRANSFERASE"/>
    <property type="match status" value="1"/>
</dbReference>
<name>A0A6J1R8U0_9HYME</name>
<feature type="active site" description="Proton acceptor" evidence="3">
    <location>
        <position position="82"/>
    </location>
</feature>
<reference evidence="6" key="1">
    <citation type="submission" date="2025-08" db="UniProtKB">
        <authorList>
            <consortium name="RefSeq"/>
        </authorList>
    </citation>
    <scope>IDENTIFICATION</scope>
    <source>
        <tissue evidence="6">Whole body</tissue>
    </source>
</reference>
<evidence type="ECO:0000313" key="6">
    <source>
        <dbReference type="RefSeq" id="XP_024891087.1"/>
    </source>
</evidence>
<dbReference type="AlphaFoldDB" id="A0A6J1R8U0"/>
<dbReference type="OrthoDB" id="2924818at2759"/>
<protein>
    <recommendedName>
        <fullName evidence="1">gamma-glutamylcyclotransferase</fullName>
        <ecNumber evidence="1">4.3.2.9</ecNumber>
    </recommendedName>
</protein>
<dbReference type="Proteomes" id="UP000504618">
    <property type="component" value="Unplaced"/>
</dbReference>
<evidence type="ECO:0000256" key="2">
    <source>
        <dbReference type="ARBA" id="ARBA00023239"/>
    </source>
</evidence>
<organism evidence="5 6">
    <name type="scientific">Temnothorax curvispinosus</name>
    <dbReference type="NCBI Taxonomy" id="300111"/>
    <lineage>
        <taxon>Eukaryota</taxon>
        <taxon>Metazoa</taxon>
        <taxon>Ecdysozoa</taxon>
        <taxon>Arthropoda</taxon>
        <taxon>Hexapoda</taxon>
        <taxon>Insecta</taxon>
        <taxon>Pterygota</taxon>
        <taxon>Neoptera</taxon>
        <taxon>Endopterygota</taxon>
        <taxon>Hymenoptera</taxon>
        <taxon>Apocrita</taxon>
        <taxon>Aculeata</taxon>
        <taxon>Formicoidea</taxon>
        <taxon>Formicidae</taxon>
        <taxon>Myrmicinae</taxon>
        <taxon>Temnothorax</taxon>
    </lineage>
</organism>
<gene>
    <name evidence="6" type="primary">LOC112466949</name>
</gene>
<dbReference type="Pfam" id="PF13772">
    <property type="entry name" value="AIG2_2"/>
    <property type="match status" value="1"/>
</dbReference>
<dbReference type="Gene3D" id="3.10.490.10">
    <property type="entry name" value="Gamma-glutamyl cyclotransferase-like"/>
    <property type="match status" value="1"/>
</dbReference>
<feature type="binding site" evidence="4">
    <location>
        <position position="134"/>
    </location>
    <ligand>
        <name>substrate</name>
    </ligand>
</feature>
<dbReference type="CDD" id="cd06661">
    <property type="entry name" value="GGCT_like"/>
    <property type="match status" value="1"/>
</dbReference>
<evidence type="ECO:0000256" key="1">
    <source>
        <dbReference type="ARBA" id="ARBA00012346"/>
    </source>
</evidence>
<dbReference type="GO" id="GO:0003839">
    <property type="term" value="F:gamma-glutamylcyclotransferase activity"/>
    <property type="evidence" value="ECO:0007669"/>
    <property type="project" value="UniProtKB-EC"/>
</dbReference>
<dbReference type="InterPro" id="IPR017939">
    <property type="entry name" value="G-Glutamylcylcotransferase"/>
</dbReference>
<keyword evidence="2" id="KW-0456">Lyase</keyword>
<evidence type="ECO:0000256" key="3">
    <source>
        <dbReference type="PIRSR" id="PIRSR617939-1"/>
    </source>
</evidence>
<dbReference type="EC" id="4.3.2.9" evidence="1"/>
<evidence type="ECO:0000313" key="5">
    <source>
        <dbReference type="Proteomes" id="UP000504618"/>
    </source>
</evidence>
<dbReference type="InterPro" id="IPR036568">
    <property type="entry name" value="GGCT-like_sf"/>
</dbReference>
<dbReference type="InterPro" id="IPR013024">
    <property type="entry name" value="GGCT-like"/>
</dbReference>
<evidence type="ECO:0000256" key="4">
    <source>
        <dbReference type="PIRSR" id="PIRSR617939-2"/>
    </source>
</evidence>
<keyword evidence="5" id="KW-1185">Reference proteome</keyword>
<proteinExistence type="predicted"/>
<dbReference type="PANTHER" id="PTHR12935:SF0">
    <property type="entry name" value="GAMMA-GLUTAMYLCYCLOTRANSFERASE"/>
    <property type="match status" value="1"/>
</dbReference>
<feature type="binding site" evidence="4">
    <location>
        <begin position="7"/>
        <end position="12"/>
    </location>
    <ligand>
        <name>substrate</name>
    </ligand>
</feature>
<accession>A0A6J1R8U0</accession>
<dbReference type="GeneID" id="112466949"/>
<sequence length="176" mass="20437">MSNTFLYFAYGSNLFSKRIRLSNPTAVMKNIGYIKNFRLDFHRYSKRWQGASATIVETENSVVWGVVWELNKCNLATLDKQEGVQDDIYHPMTVNVETPDGTTLTCRVYQQCNNPKEYIKPENYPMDRRPSPLYLNMILRGAEENNLPTDYMKFLKTIPHNGYKGEYDVSLSLIES</sequence>
<dbReference type="RefSeq" id="XP_024891087.1">
    <property type="nucleotide sequence ID" value="XM_025035319.1"/>
</dbReference>